<accession>A0A3T1D9N0</accession>
<protein>
    <submittedName>
        <fullName evidence="1">Uncharacterized protein</fullName>
    </submittedName>
</protein>
<dbReference type="EMBL" id="AP019400">
    <property type="protein sequence ID" value="BBI34796.1"/>
    <property type="molecule type" value="Genomic_DNA"/>
</dbReference>
<sequence length="111" mass="13155">MAKRWTREENELFIHLLPNYRKTTENQSKQQMKQITDQFVTDLMSHSLLKHRSMQAIFEHLTYLDDLLEGIGKTGNYSASDAIYFGQLKSENRTTQNPLRVLRNRSYYLTP</sequence>
<dbReference type="OrthoDB" id="2866480at2"/>
<organism evidence="1 2">
    <name type="scientific">Cohnella abietis</name>
    <dbReference type="NCBI Taxonomy" id="2507935"/>
    <lineage>
        <taxon>Bacteria</taxon>
        <taxon>Bacillati</taxon>
        <taxon>Bacillota</taxon>
        <taxon>Bacilli</taxon>
        <taxon>Bacillales</taxon>
        <taxon>Paenibacillaceae</taxon>
        <taxon>Cohnella</taxon>
    </lineage>
</organism>
<dbReference type="Proteomes" id="UP000289856">
    <property type="component" value="Chromosome"/>
</dbReference>
<dbReference type="RefSeq" id="WP_130612704.1">
    <property type="nucleotide sequence ID" value="NZ_AP019400.1"/>
</dbReference>
<reference evidence="1 2" key="1">
    <citation type="submission" date="2019-01" db="EMBL/GenBank/DDBJ databases">
        <title>Complete genome sequence of Cohnella hallensis HS21 isolated from Korean fir (Abies koreana) rhizospheric soil.</title>
        <authorList>
            <person name="Jiang L."/>
            <person name="Kang S.W."/>
            <person name="Kim S."/>
            <person name="Jung J."/>
            <person name="Kim C.Y."/>
            <person name="Kim D.H."/>
            <person name="Kim S.W."/>
            <person name="Lee J."/>
        </authorList>
    </citation>
    <scope>NUCLEOTIDE SEQUENCE [LARGE SCALE GENOMIC DNA]</scope>
    <source>
        <strain evidence="1 2">HS21</strain>
    </source>
</reference>
<dbReference type="KEGG" id="cohn:KCTCHS21_41950"/>
<evidence type="ECO:0000313" key="1">
    <source>
        <dbReference type="EMBL" id="BBI34796.1"/>
    </source>
</evidence>
<keyword evidence="2" id="KW-1185">Reference proteome</keyword>
<evidence type="ECO:0000313" key="2">
    <source>
        <dbReference type="Proteomes" id="UP000289856"/>
    </source>
</evidence>
<gene>
    <name evidence="1" type="ORF">KCTCHS21_41950</name>
</gene>
<proteinExistence type="predicted"/>
<dbReference type="AlphaFoldDB" id="A0A3T1D9N0"/>
<name>A0A3T1D9N0_9BACL</name>